<sequence length="61" mass="6678">MGSAVIYPPSPGTFSYSRERAVKGRNARRLRRLALYGLPRLCYSRLGGGGIYPPEPPPFPG</sequence>
<evidence type="ECO:0000313" key="1">
    <source>
        <dbReference type="EMBL" id="RGE58109.1"/>
    </source>
</evidence>
<organism evidence="1 2">
    <name type="scientific">Eisenbergiella massiliensis</name>
    <dbReference type="NCBI Taxonomy" id="1720294"/>
    <lineage>
        <taxon>Bacteria</taxon>
        <taxon>Bacillati</taxon>
        <taxon>Bacillota</taxon>
        <taxon>Clostridia</taxon>
        <taxon>Lachnospirales</taxon>
        <taxon>Lachnospiraceae</taxon>
        <taxon>Eisenbergiella</taxon>
    </lineage>
</organism>
<name>A0A3E3I116_9FIRM</name>
<gene>
    <name evidence="1" type="ORF">DWY69_31310</name>
</gene>
<comment type="caution">
    <text evidence="1">The sequence shown here is derived from an EMBL/GenBank/DDBJ whole genome shotgun (WGS) entry which is preliminary data.</text>
</comment>
<evidence type="ECO:0000313" key="2">
    <source>
        <dbReference type="Proteomes" id="UP000261166"/>
    </source>
</evidence>
<dbReference type="AlphaFoldDB" id="A0A3E3I116"/>
<proteinExistence type="predicted"/>
<dbReference type="EMBL" id="QVLU01000075">
    <property type="protein sequence ID" value="RGE58109.1"/>
    <property type="molecule type" value="Genomic_DNA"/>
</dbReference>
<dbReference type="Proteomes" id="UP000261166">
    <property type="component" value="Unassembled WGS sequence"/>
</dbReference>
<accession>A0A3E3I116</accession>
<protein>
    <submittedName>
        <fullName evidence="1">Uncharacterized protein</fullName>
    </submittedName>
</protein>
<reference evidence="1 2" key="1">
    <citation type="submission" date="2018-08" db="EMBL/GenBank/DDBJ databases">
        <title>A genome reference for cultivated species of the human gut microbiota.</title>
        <authorList>
            <person name="Zou Y."/>
            <person name="Xue W."/>
            <person name="Luo G."/>
        </authorList>
    </citation>
    <scope>NUCLEOTIDE SEQUENCE [LARGE SCALE GENOMIC DNA]</scope>
    <source>
        <strain evidence="1 2">AF26-4BH</strain>
    </source>
</reference>